<evidence type="ECO:0000256" key="5">
    <source>
        <dbReference type="ARBA" id="ARBA00022692"/>
    </source>
</evidence>
<feature type="transmembrane region" description="Helical" evidence="11">
    <location>
        <begin position="12"/>
        <end position="31"/>
    </location>
</feature>
<dbReference type="CDD" id="cd07023">
    <property type="entry name" value="S49_Sppa_N_C"/>
    <property type="match status" value="1"/>
</dbReference>
<dbReference type="SUPFAM" id="SSF52096">
    <property type="entry name" value="ClpP/crotonase"/>
    <property type="match status" value="1"/>
</dbReference>
<dbReference type="Proteomes" id="UP000005615">
    <property type="component" value="Unassembled WGS sequence"/>
</dbReference>
<evidence type="ECO:0000256" key="2">
    <source>
        <dbReference type="ARBA" id="ARBA00008683"/>
    </source>
</evidence>
<dbReference type="InterPro" id="IPR047272">
    <property type="entry name" value="S49_SppA_C"/>
</dbReference>
<feature type="compositionally biased region" description="Basic residues" evidence="10">
    <location>
        <begin position="72"/>
        <end position="88"/>
    </location>
</feature>
<dbReference type="RefSeq" id="WP_009575410.1">
    <property type="nucleotide sequence ID" value="NZ_AEIG01000026.1"/>
</dbReference>
<dbReference type="InterPro" id="IPR002142">
    <property type="entry name" value="Peptidase_S49"/>
</dbReference>
<dbReference type="Gene3D" id="6.20.330.10">
    <property type="match status" value="1"/>
</dbReference>
<dbReference type="InterPro" id="IPR029045">
    <property type="entry name" value="ClpP/crotonase-like_dom_sf"/>
</dbReference>
<evidence type="ECO:0000313" key="13">
    <source>
        <dbReference type="Proteomes" id="UP000005615"/>
    </source>
</evidence>
<dbReference type="STRING" id="2518989.IMCC3088_1120"/>
<keyword evidence="7" id="KW-0720">Serine protease</keyword>
<evidence type="ECO:0000256" key="3">
    <source>
        <dbReference type="ARBA" id="ARBA00022475"/>
    </source>
</evidence>
<evidence type="ECO:0000256" key="6">
    <source>
        <dbReference type="ARBA" id="ARBA00022801"/>
    </source>
</evidence>
<keyword evidence="6" id="KW-0378">Hydrolase</keyword>
<dbReference type="Gene3D" id="3.90.226.10">
    <property type="entry name" value="2-enoyl-CoA Hydratase, Chain A, domain 1"/>
    <property type="match status" value="1"/>
</dbReference>
<protein>
    <submittedName>
        <fullName evidence="12">Peptidase S49</fullName>
    </submittedName>
</protein>
<keyword evidence="13" id="KW-1185">Reference proteome</keyword>
<keyword evidence="5 11" id="KW-0812">Transmembrane</keyword>
<keyword evidence="4" id="KW-0645">Protease</keyword>
<evidence type="ECO:0000256" key="9">
    <source>
        <dbReference type="ARBA" id="ARBA00023136"/>
    </source>
</evidence>
<comment type="caution">
    <text evidence="12">The sequence shown here is derived from an EMBL/GenBank/DDBJ whole genome shotgun (WGS) entry which is preliminary data.</text>
</comment>
<evidence type="ECO:0000256" key="7">
    <source>
        <dbReference type="ARBA" id="ARBA00022825"/>
    </source>
</evidence>
<comment type="subcellular location">
    <subcellularLocation>
        <location evidence="1">Cell membrane</location>
    </subcellularLocation>
</comment>
<sequence>MEWIADYGVFLLKSVTVLVALIVFVGFVASLSQRQKGDQREGRVKIQSLNDDHEDNLDDFLASVLEPEDYKRHKKDEKKTKKAQAKASKKADKKADAEEAARPRVFVMDFDGDIKASAVEGLRKEISTLVANKAEGDTVILRLESPGGMVHSYGLAASQLDRIKNAGIKLIVSVDAVAASGGYMMACVADEIAAAPFSVIGSIGVVAQVPNVHRLLKKNDVDVEILTAGKYKRTLTVLGENTEEGRQKFIEDLESTHDLFKAFVQEHRPNLDIEAVATGEIWYGKEAVNKGLVDRIATSDDLILEALQTSQVFRVSYEQKRTLAERLGFAAEQGVVKAFEQLWAQQSKRWF</sequence>
<evidence type="ECO:0000256" key="11">
    <source>
        <dbReference type="SAM" id="Phobius"/>
    </source>
</evidence>
<accession>F3L128</accession>
<keyword evidence="8 11" id="KW-1133">Transmembrane helix</keyword>
<organism evidence="12 13">
    <name type="scientific">Aequoribacter fuscus</name>
    <dbReference type="NCBI Taxonomy" id="2518989"/>
    <lineage>
        <taxon>Bacteria</taxon>
        <taxon>Pseudomonadati</taxon>
        <taxon>Pseudomonadota</taxon>
        <taxon>Gammaproteobacteria</taxon>
        <taxon>Cellvibrionales</taxon>
        <taxon>Halieaceae</taxon>
        <taxon>Aequoribacter</taxon>
    </lineage>
</organism>
<proteinExistence type="inferred from homology"/>
<dbReference type="GO" id="GO:0005886">
    <property type="term" value="C:plasma membrane"/>
    <property type="evidence" value="ECO:0007669"/>
    <property type="project" value="UniProtKB-SubCell"/>
</dbReference>
<dbReference type="NCBIfam" id="NF008745">
    <property type="entry name" value="PRK11778.1"/>
    <property type="match status" value="1"/>
</dbReference>
<dbReference type="GO" id="GO:0004252">
    <property type="term" value="F:serine-type endopeptidase activity"/>
    <property type="evidence" value="ECO:0007669"/>
    <property type="project" value="InterPro"/>
</dbReference>
<comment type="similarity">
    <text evidence="2">Belongs to the peptidase S49 family.</text>
</comment>
<dbReference type="PANTHER" id="PTHR42987">
    <property type="entry name" value="PEPTIDASE S49"/>
    <property type="match status" value="1"/>
</dbReference>
<reference evidence="12 13" key="1">
    <citation type="journal article" date="2011" name="J. Bacteriol.">
        <title>Genome sequence of strain IMCC3088, a proteorhodopsin-containing marine bacterium belonging to the OM60/NOR5 clade.</title>
        <authorList>
            <person name="Jang Y."/>
            <person name="Oh H.M."/>
            <person name="Kang I."/>
            <person name="Lee K."/>
            <person name="Yang S.J."/>
            <person name="Cho J.C."/>
        </authorList>
    </citation>
    <scope>NUCLEOTIDE SEQUENCE [LARGE SCALE GENOMIC DNA]</scope>
    <source>
        <strain evidence="12 13">IMCC3088</strain>
    </source>
</reference>
<keyword evidence="9 11" id="KW-0472">Membrane</keyword>
<name>F3L128_9GAMM</name>
<dbReference type="EMBL" id="AEIG01000026">
    <property type="protein sequence ID" value="EGG29973.1"/>
    <property type="molecule type" value="Genomic_DNA"/>
</dbReference>
<evidence type="ECO:0000256" key="8">
    <source>
        <dbReference type="ARBA" id="ARBA00022989"/>
    </source>
</evidence>
<keyword evidence="3" id="KW-1003">Cell membrane</keyword>
<feature type="region of interest" description="Disordered" evidence="10">
    <location>
        <begin position="71"/>
        <end position="96"/>
    </location>
</feature>
<dbReference type="GO" id="GO:0006508">
    <property type="term" value="P:proteolysis"/>
    <property type="evidence" value="ECO:0007669"/>
    <property type="project" value="UniProtKB-KW"/>
</dbReference>
<dbReference type="PANTHER" id="PTHR42987:SF4">
    <property type="entry name" value="PROTEASE SOHB-RELATED"/>
    <property type="match status" value="1"/>
</dbReference>
<evidence type="ECO:0000256" key="4">
    <source>
        <dbReference type="ARBA" id="ARBA00022670"/>
    </source>
</evidence>
<evidence type="ECO:0000256" key="1">
    <source>
        <dbReference type="ARBA" id="ARBA00004236"/>
    </source>
</evidence>
<dbReference type="OrthoDB" id="5614232at2"/>
<dbReference type="Pfam" id="PF08496">
    <property type="entry name" value="Peptidase_S49_N"/>
    <property type="match status" value="1"/>
</dbReference>
<dbReference type="InterPro" id="IPR013703">
    <property type="entry name" value="Peptidase_S49_N_proteobac"/>
</dbReference>
<evidence type="ECO:0000256" key="10">
    <source>
        <dbReference type="SAM" id="MobiDB-lite"/>
    </source>
</evidence>
<dbReference type="AlphaFoldDB" id="F3L128"/>
<dbReference type="Pfam" id="PF01343">
    <property type="entry name" value="Peptidase_S49"/>
    <property type="match status" value="1"/>
</dbReference>
<dbReference type="eggNOG" id="COG0616">
    <property type="taxonomic scope" value="Bacteria"/>
</dbReference>
<gene>
    <name evidence="12" type="ORF">IMCC3088_1120</name>
</gene>
<evidence type="ECO:0000313" key="12">
    <source>
        <dbReference type="EMBL" id="EGG29973.1"/>
    </source>
</evidence>